<dbReference type="Proteomes" id="UP000785679">
    <property type="component" value="Unassembled WGS sequence"/>
</dbReference>
<keyword evidence="1" id="KW-1133">Transmembrane helix</keyword>
<organism evidence="2 3">
    <name type="scientific">Halteria grandinella</name>
    <dbReference type="NCBI Taxonomy" id="5974"/>
    <lineage>
        <taxon>Eukaryota</taxon>
        <taxon>Sar</taxon>
        <taxon>Alveolata</taxon>
        <taxon>Ciliophora</taxon>
        <taxon>Intramacronucleata</taxon>
        <taxon>Spirotrichea</taxon>
        <taxon>Stichotrichia</taxon>
        <taxon>Sporadotrichida</taxon>
        <taxon>Halteriidae</taxon>
        <taxon>Halteria</taxon>
    </lineage>
</organism>
<evidence type="ECO:0000313" key="3">
    <source>
        <dbReference type="Proteomes" id="UP000785679"/>
    </source>
</evidence>
<comment type="caution">
    <text evidence="2">The sequence shown here is derived from an EMBL/GenBank/DDBJ whole genome shotgun (WGS) entry which is preliminary data.</text>
</comment>
<name>A0A8J8P6Y8_HALGN</name>
<dbReference type="AlphaFoldDB" id="A0A8J8P6Y8"/>
<keyword evidence="1" id="KW-0812">Transmembrane</keyword>
<gene>
    <name evidence="2" type="ORF">FGO68_gene19</name>
</gene>
<protein>
    <submittedName>
        <fullName evidence="2">Uncharacterized protein</fullName>
    </submittedName>
</protein>
<keyword evidence="3" id="KW-1185">Reference proteome</keyword>
<proteinExistence type="predicted"/>
<evidence type="ECO:0000256" key="1">
    <source>
        <dbReference type="SAM" id="Phobius"/>
    </source>
</evidence>
<reference evidence="2" key="1">
    <citation type="submission" date="2019-06" db="EMBL/GenBank/DDBJ databases">
        <authorList>
            <person name="Zheng W."/>
        </authorList>
    </citation>
    <scope>NUCLEOTIDE SEQUENCE</scope>
    <source>
        <strain evidence="2">QDHG01</strain>
    </source>
</reference>
<feature type="transmembrane region" description="Helical" evidence="1">
    <location>
        <begin position="102"/>
        <end position="124"/>
    </location>
</feature>
<accession>A0A8J8P6Y8</accession>
<dbReference type="EMBL" id="RRYP01000708">
    <property type="protein sequence ID" value="TNV86965.1"/>
    <property type="molecule type" value="Genomic_DNA"/>
</dbReference>
<evidence type="ECO:0000313" key="2">
    <source>
        <dbReference type="EMBL" id="TNV86965.1"/>
    </source>
</evidence>
<keyword evidence="1" id="KW-0472">Membrane</keyword>
<sequence length="296" mass="32637">MVRMFQSTLSILIGTLSSPLLVRFTSIYDSFKFLAIISAPTERVGVIFSSIWPSRRTRRILRPHLREYRVQSGGDTTTQTSVMFQLFNSSSSYQIITATMQLLFFCIILLSARVTEMLYIALYFDPSLGWNLNCKEFMSNSEKLIASHRSTVRETLSSSSGSQYCGRVQIKTSPTFNVTISRAEVKSGGPMLVMAYQLNGAIIIMFNVQVVVVNPSFSWTDTGQVPTAVLRLGQIKIDAQVESVKSANYGQALLPPSINVRESVCVASGSITVGKRQAQVCPYTSDVSGSIVPIIP</sequence>